<name>A0A1H3WAY8_9BACT</name>
<feature type="signal peptide" evidence="2">
    <location>
        <begin position="1"/>
        <end position="24"/>
    </location>
</feature>
<dbReference type="Proteomes" id="UP000199041">
    <property type="component" value="Unassembled WGS sequence"/>
</dbReference>
<dbReference type="EMBL" id="FNQY01000002">
    <property type="protein sequence ID" value="SDZ84289.1"/>
    <property type="molecule type" value="Genomic_DNA"/>
</dbReference>
<evidence type="ECO:0000256" key="1">
    <source>
        <dbReference type="SAM" id="Phobius"/>
    </source>
</evidence>
<evidence type="ECO:0000256" key="2">
    <source>
        <dbReference type="SAM" id="SignalP"/>
    </source>
</evidence>
<proteinExistence type="predicted"/>
<reference evidence="3 4" key="1">
    <citation type="submission" date="2016-10" db="EMBL/GenBank/DDBJ databases">
        <authorList>
            <person name="de Groot N.N."/>
        </authorList>
    </citation>
    <scope>NUCLEOTIDE SEQUENCE [LARGE SCALE GENOMIC DNA]</scope>
    <source>
        <strain evidence="3 4">Vu-144</strain>
    </source>
</reference>
<sequence>MQILKKSFLLALILATGVCSRLFAQGAASKGAEDFMNSNGKIYVVVAVVVLIVIALFAYLFYLDRKIARMEKEHDQQ</sequence>
<keyword evidence="1" id="KW-0812">Transmembrane</keyword>
<keyword evidence="1" id="KW-1133">Transmembrane helix</keyword>
<dbReference type="AlphaFoldDB" id="A0A1H3WAY8"/>
<organism evidence="3 4">
    <name type="scientific">Arachidicoccus rhizosphaerae</name>
    <dbReference type="NCBI Taxonomy" id="551991"/>
    <lineage>
        <taxon>Bacteria</taxon>
        <taxon>Pseudomonadati</taxon>
        <taxon>Bacteroidota</taxon>
        <taxon>Chitinophagia</taxon>
        <taxon>Chitinophagales</taxon>
        <taxon>Chitinophagaceae</taxon>
        <taxon>Arachidicoccus</taxon>
    </lineage>
</organism>
<protein>
    <submittedName>
        <fullName evidence="3">CcmD family protein</fullName>
    </submittedName>
</protein>
<dbReference type="Pfam" id="PF20077">
    <property type="entry name" value="CcmD_alt"/>
    <property type="match status" value="1"/>
</dbReference>
<dbReference type="RefSeq" id="WP_211481734.1">
    <property type="nucleotide sequence ID" value="NZ_FNQY01000002.1"/>
</dbReference>
<keyword evidence="4" id="KW-1185">Reference proteome</keyword>
<keyword evidence="2" id="KW-0732">Signal</keyword>
<feature type="chain" id="PRO_5011587128" evidence="2">
    <location>
        <begin position="25"/>
        <end position="77"/>
    </location>
</feature>
<evidence type="ECO:0000313" key="4">
    <source>
        <dbReference type="Proteomes" id="UP000199041"/>
    </source>
</evidence>
<keyword evidence="1" id="KW-0472">Membrane</keyword>
<accession>A0A1H3WAY8</accession>
<feature type="transmembrane region" description="Helical" evidence="1">
    <location>
        <begin position="40"/>
        <end position="62"/>
    </location>
</feature>
<dbReference type="STRING" id="551991.SAMN05192529_102282"/>
<gene>
    <name evidence="3" type="ORF">SAMN05192529_102282</name>
</gene>
<evidence type="ECO:0000313" key="3">
    <source>
        <dbReference type="EMBL" id="SDZ84289.1"/>
    </source>
</evidence>